<protein>
    <submittedName>
        <fullName evidence="1">Uncharacterized protein</fullName>
    </submittedName>
</protein>
<accession>C6T366</accession>
<organism evidence="1">
    <name type="scientific">Glycine max</name>
    <name type="common">Soybean</name>
    <name type="synonym">Glycine hispida</name>
    <dbReference type="NCBI Taxonomy" id="3847"/>
    <lineage>
        <taxon>Eukaryota</taxon>
        <taxon>Viridiplantae</taxon>
        <taxon>Streptophyta</taxon>
        <taxon>Embryophyta</taxon>
        <taxon>Tracheophyta</taxon>
        <taxon>Spermatophyta</taxon>
        <taxon>Magnoliopsida</taxon>
        <taxon>eudicotyledons</taxon>
        <taxon>Gunneridae</taxon>
        <taxon>Pentapetalae</taxon>
        <taxon>rosids</taxon>
        <taxon>fabids</taxon>
        <taxon>Fabales</taxon>
        <taxon>Fabaceae</taxon>
        <taxon>Papilionoideae</taxon>
        <taxon>50 kb inversion clade</taxon>
        <taxon>NPAAA clade</taxon>
        <taxon>indigoferoid/millettioid clade</taxon>
        <taxon>Phaseoleae</taxon>
        <taxon>Glycine</taxon>
        <taxon>Glycine subgen. Soja</taxon>
    </lineage>
</organism>
<dbReference type="AlphaFoldDB" id="C6T366"/>
<dbReference type="EMBL" id="BT091875">
    <property type="protein sequence ID" value="ACU16104.1"/>
    <property type="molecule type" value="mRNA"/>
</dbReference>
<sequence length="166" mass="19634">MVVVVVVVMKGLVPINQATNVSEFLNMARDGDGALLVKAILFLCLFQKLHEERVVDVNHRHHEPLLLFPLTNLDCHAPFWDPSELLLLILHFTMVQIETLARTLLPYTHFFWHQEKERQRKQEKRKTQKFVFLCLKERKSHRKTKMRKKDQGSEPVVAMLERVREE</sequence>
<reference evidence="1" key="1">
    <citation type="submission" date="2009-08" db="EMBL/GenBank/DDBJ databases">
        <authorList>
            <person name="Cheung F."/>
            <person name="Xiao Y."/>
            <person name="Chan A."/>
            <person name="Moskal W."/>
            <person name="Town C.D."/>
        </authorList>
    </citation>
    <scope>NUCLEOTIDE SEQUENCE</scope>
</reference>
<proteinExistence type="evidence at transcript level"/>
<evidence type="ECO:0000313" key="1">
    <source>
        <dbReference type="EMBL" id="ACU16104.1"/>
    </source>
</evidence>
<name>C6T366_SOYBN</name>